<dbReference type="InterPro" id="IPR054530">
    <property type="entry name" value="TcaA_4th"/>
</dbReference>
<evidence type="ECO:0000256" key="5">
    <source>
        <dbReference type="ARBA" id="ARBA00023136"/>
    </source>
</evidence>
<evidence type="ECO:0000259" key="9">
    <source>
        <dbReference type="Pfam" id="PF22819"/>
    </source>
</evidence>
<dbReference type="Pfam" id="PF22813">
    <property type="entry name" value="TcaA_2nd"/>
    <property type="match status" value="1"/>
</dbReference>
<dbReference type="InterPro" id="IPR054529">
    <property type="entry name" value="TcaA_2nd"/>
</dbReference>
<gene>
    <name evidence="11" type="ORF">ACFPTP_14160</name>
</gene>
<accession>A0ABW0TZA3</accession>
<proteinExistence type="predicted"/>
<feature type="domain" description="TcaA protein NTF2-like" evidence="9">
    <location>
        <begin position="357"/>
        <end position="467"/>
    </location>
</feature>
<feature type="transmembrane region" description="Helical" evidence="7">
    <location>
        <begin position="76"/>
        <end position="95"/>
    </location>
</feature>
<dbReference type="InterPro" id="IPR054528">
    <property type="entry name" value="TcaA_5th"/>
</dbReference>
<protein>
    <recommendedName>
        <fullName evidence="13">Zinc-ribbon domain-containing protein</fullName>
    </recommendedName>
</protein>
<evidence type="ECO:0000256" key="4">
    <source>
        <dbReference type="ARBA" id="ARBA00022989"/>
    </source>
</evidence>
<dbReference type="RefSeq" id="WP_381446057.1">
    <property type="nucleotide sequence ID" value="NZ_JBHSNP010000027.1"/>
</dbReference>
<evidence type="ECO:0000256" key="6">
    <source>
        <dbReference type="SAM" id="MobiDB-lite"/>
    </source>
</evidence>
<evidence type="ECO:0000256" key="1">
    <source>
        <dbReference type="ARBA" id="ARBA00004162"/>
    </source>
</evidence>
<feature type="domain" description="TcaA second" evidence="8">
    <location>
        <begin position="102"/>
        <end position="196"/>
    </location>
</feature>
<dbReference type="EMBL" id="JBHSNP010000027">
    <property type="protein sequence ID" value="MFC5604371.1"/>
    <property type="molecule type" value="Genomic_DNA"/>
</dbReference>
<keyword evidence="5 7" id="KW-0472">Membrane</keyword>
<dbReference type="PANTHER" id="PTHR40038">
    <property type="entry name" value="MEMBRANE-ASSOCIATED PROTEIN TCAA"/>
    <property type="match status" value="1"/>
</dbReference>
<evidence type="ECO:0000259" key="10">
    <source>
        <dbReference type="Pfam" id="PF22820"/>
    </source>
</evidence>
<dbReference type="PANTHER" id="PTHR40038:SF1">
    <property type="entry name" value="MEMBRANE-ASSOCIATED PROTEIN TCAA"/>
    <property type="match status" value="1"/>
</dbReference>
<feature type="domain" description="TcaA 4th" evidence="10">
    <location>
        <begin position="274"/>
        <end position="344"/>
    </location>
</feature>
<evidence type="ECO:0000256" key="2">
    <source>
        <dbReference type="ARBA" id="ARBA00022475"/>
    </source>
</evidence>
<evidence type="ECO:0000313" key="12">
    <source>
        <dbReference type="Proteomes" id="UP001596071"/>
    </source>
</evidence>
<comment type="caution">
    <text evidence="11">The sequence shown here is derived from an EMBL/GenBank/DDBJ whole genome shotgun (WGS) entry which is preliminary data.</text>
</comment>
<sequence length="480" mass="55418">MKFCKNCGQQSNEGAAFCTNCGVTFQAEADTKPERQTQSVSEAPSIEENSSQTIKAETKPAPPPVPRKPMGKMQKALLSFIGIFVLACIIAHLVVSNLYDPVKKIEAMNTAYNDKDKEAFFNAFHFNEGTVANAKDFYATVNEYGWTRLRNNLSEEIGKIKNKEHMDIIYNDEGEFISIHKKPIFFGLYNDIQFNVIPIEVKVWAPYENMTFRFGDKEVVSKEKDEEIVIGNFIPGTYEWSYAYDGIMPLSGKGTYSPYYNSENIAFINVDWDFTSITIDSDLADAIVYVGGKSTGKKVSELESLYPAQVNPAIEVFAMAKDKDGNEVKSEVIALDDEYIYLPFEYFRQEQRLAEQEQEIRDTYKRFRSDYETAIYYANFNYIEDYFKDGSKIKKDYAKFVTDHHEIAGYYYEFILNDITDFKVISDNEFELQTFETFNFSSEADGNLHYERKKKYSFSYIDDEIYIDEIVDLDTKKTKK</sequence>
<comment type="subcellular location">
    <subcellularLocation>
        <location evidence="1">Cell membrane</location>
        <topology evidence="1">Single-pass membrane protein</topology>
    </subcellularLocation>
</comment>
<evidence type="ECO:0000259" key="8">
    <source>
        <dbReference type="Pfam" id="PF22813"/>
    </source>
</evidence>
<evidence type="ECO:0000313" key="11">
    <source>
        <dbReference type="EMBL" id="MFC5604371.1"/>
    </source>
</evidence>
<feature type="compositionally biased region" description="Polar residues" evidence="6">
    <location>
        <begin position="36"/>
        <end position="55"/>
    </location>
</feature>
<keyword evidence="3 7" id="KW-0812">Transmembrane</keyword>
<feature type="region of interest" description="Disordered" evidence="6">
    <location>
        <begin position="29"/>
        <end position="67"/>
    </location>
</feature>
<evidence type="ECO:0008006" key="13">
    <source>
        <dbReference type="Google" id="ProtNLM"/>
    </source>
</evidence>
<dbReference type="Pfam" id="PF22819">
    <property type="entry name" value="TcaA_5th"/>
    <property type="match status" value="1"/>
</dbReference>
<reference evidence="12" key="1">
    <citation type="journal article" date="2019" name="Int. J. Syst. Evol. Microbiol.">
        <title>The Global Catalogue of Microorganisms (GCM) 10K type strain sequencing project: providing services to taxonomists for standard genome sequencing and annotation.</title>
        <authorList>
            <consortium name="The Broad Institute Genomics Platform"/>
            <consortium name="The Broad Institute Genome Sequencing Center for Infectious Disease"/>
            <person name="Wu L."/>
            <person name="Ma J."/>
        </authorList>
    </citation>
    <scope>NUCLEOTIDE SEQUENCE [LARGE SCALE GENOMIC DNA]</scope>
    <source>
        <strain evidence="12">KACC 11299</strain>
    </source>
</reference>
<organism evidence="11 12">
    <name type="scientific">Sporosarcina koreensis</name>
    <dbReference type="NCBI Taxonomy" id="334735"/>
    <lineage>
        <taxon>Bacteria</taxon>
        <taxon>Bacillati</taxon>
        <taxon>Bacillota</taxon>
        <taxon>Bacilli</taxon>
        <taxon>Bacillales</taxon>
        <taxon>Caryophanaceae</taxon>
        <taxon>Sporosarcina</taxon>
    </lineage>
</organism>
<evidence type="ECO:0000256" key="7">
    <source>
        <dbReference type="SAM" id="Phobius"/>
    </source>
</evidence>
<keyword evidence="2" id="KW-1003">Cell membrane</keyword>
<dbReference type="Pfam" id="PF22820">
    <property type="entry name" value="TcaA_3rd_4th"/>
    <property type="match status" value="1"/>
</dbReference>
<dbReference type="Proteomes" id="UP001596071">
    <property type="component" value="Unassembled WGS sequence"/>
</dbReference>
<keyword evidence="12" id="KW-1185">Reference proteome</keyword>
<name>A0ABW0TZA3_9BACL</name>
<evidence type="ECO:0000256" key="3">
    <source>
        <dbReference type="ARBA" id="ARBA00022692"/>
    </source>
</evidence>
<keyword evidence="4 7" id="KW-1133">Transmembrane helix</keyword>